<keyword evidence="1" id="KW-0560">Oxidoreductase</keyword>
<dbReference type="Gene3D" id="3.30.9.10">
    <property type="entry name" value="D-Amino Acid Oxidase, subunit A, domain 2"/>
    <property type="match status" value="1"/>
</dbReference>
<dbReference type="RefSeq" id="WP_073359550.1">
    <property type="nucleotide sequence ID" value="NZ_FNTL01000004.1"/>
</dbReference>
<dbReference type="Pfam" id="PF01266">
    <property type="entry name" value="DAO"/>
    <property type="match status" value="1"/>
</dbReference>
<dbReference type="InterPro" id="IPR006076">
    <property type="entry name" value="FAD-dep_OxRdtase"/>
</dbReference>
<dbReference type="SUPFAM" id="SSF51905">
    <property type="entry name" value="FAD/NAD(P)-binding domain"/>
    <property type="match status" value="1"/>
</dbReference>
<dbReference type="Proteomes" id="UP000183407">
    <property type="component" value="Unassembled WGS sequence"/>
</dbReference>
<dbReference type="GO" id="GO:0016491">
    <property type="term" value="F:oxidoreductase activity"/>
    <property type="evidence" value="ECO:0007669"/>
    <property type="project" value="UniProtKB-KW"/>
</dbReference>
<organism evidence="3 4">
    <name type="scientific">Rhodococcus jostii</name>
    <dbReference type="NCBI Taxonomy" id="132919"/>
    <lineage>
        <taxon>Bacteria</taxon>
        <taxon>Bacillati</taxon>
        <taxon>Actinomycetota</taxon>
        <taxon>Actinomycetes</taxon>
        <taxon>Mycobacteriales</taxon>
        <taxon>Nocardiaceae</taxon>
        <taxon>Rhodococcus</taxon>
    </lineage>
</organism>
<reference evidence="4" key="1">
    <citation type="submission" date="2016-10" db="EMBL/GenBank/DDBJ databases">
        <authorList>
            <person name="Varghese N."/>
        </authorList>
    </citation>
    <scope>NUCLEOTIDE SEQUENCE [LARGE SCALE GENOMIC DNA]</scope>
    <source>
        <strain evidence="4">DSM 44719</strain>
    </source>
</reference>
<feature type="domain" description="FAD dependent oxidoreductase" evidence="2">
    <location>
        <begin position="11"/>
        <end position="357"/>
    </location>
</feature>
<protein>
    <submittedName>
        <fullName evidence="3">Sarcosine oxidase subunit beta</fullName>
    </submittedName>
</protein>
<dbReference type="InterPro" id="IPR036188">
    <property type="entry name" value="FAD/NAD-bd_sf"/>
</dbReference>
<gene>
    <name evidence="3" type="ORF">SAMN04490220_5829</name>
</gene>
<evidence type="ECO:0000313" key="3">
    <source>
        <dbReference type="EMBL" id="SED86438.1"/>
    </source>
</evidence>
<dbReference type="OrthoDB" id="9806452at2"/>
<name>A0A1H5E5M9_RHOJO</name>
<evidence type="ECO:0000259" key="2">
    <source>
        <dbReference type="Pfam" id="PF01266"/>
    </source>
</evidence>
<accession>A0A1H5E5M9</accession>
<dbReference type="AlphaFoldDB" id="A0A1H5E5M9"/>
<proteinExistence type="predicted"/>
<dbReference type="EMBL" id="FNTL01000004">
    <property type="protein sequence ID" value="SED86438.1"/>
    <property type="molecule type" value="Genomic_DNA"/>
</dbReference>
<evidence type="ECO:0000256" key="1">
    <source>
        <dbReference type="ARBA" id="ARBA00023002"/>
    </source>
</evidence>
<dbReference type="PANTHER" id="PTHR13847:SF287">
    <property type="entry name" value="FAD-DEPENDENT OXIDOREDUCTASE DOMAIN-CONTAINING PROTEIN 1"/>
    <property type="match status" value="1"/>
</dbReference>
<evidence type="ECO:0000313" key="4">
    <source>
        <dbReference type="Proteomes" id="UP000183407"/>
    </source>
</evidence>
<sequence>MSKDLPEQASVVVIGGGVIGASIAFHLAESGVSDVVLLEKDELACGSTCKAAGGVRASFSNEANIAIGLRGLDVYSRFAQEYDQEIDFSRDGYLYLLSDQTNVDIFTESVALQNRHGVPSRMITPVEAQKISPLIGTDGLLAASWSPQDGKATPESVVMGYAAAARRHGARIIRHCAVTDIESTGGTITAVVTEHGRIKTGTVVCAAGAWSAGIGAMLGVNIPVVPVRRQIAFTEPLSELPESSPSLTIDFPSNFYFHPEGKGLLLGWSDPDEPAGFNLKFELEDWLMGLGTIAETRVPAVLDYGISTGWAGLYEVTPDRNQIIDRCTEVDGLLIATGYSGHGFLMGPATGEIVRDLYHGREPGYDISSFALDRFAQAGIAAGETNIV</sequence>
<dbReference type="PANTHER" id="PTHR13847">
    <property type="entry name" value="SARCOSINE DEHYDROGENASE-RELATED"/>
    <property type="match status" value="1"/>
</dbReference>
<dbReference type="Gene3D" id="3.50.50.60">
    <property type="entry name" value="FAD/NAD(P)-binding domain"/>
    <property type="match status" value="1"/>
</dbReference>
<dbReference type="GO" id="GO:0005737">
    <property type="term" value="C:cytoplasm"/>
    <property type="evidence" value="ECO:0007669"/>
    <property type="project" value="TreeGrafter"/>
</dbReference>